<name>A0A1F4XY70_9BACT</name>
<dbReference type="AlphaFoldDB" id="A0A1F4XY70"/>
<comment type="caution">
    <text evidence="1">The sequence shown here is derived from an EMBL/GenBank/DDBJ whole genome shotgun (WGS) entry which is preliminary data.</text>
</comment>
<sequence length="159" mass="17435">MAVFRGSTSECLAHLFSDANEDVRPILAAFTGVTLTSVQRWKAKARRPQGPIEAKVREFLTERGYEVTETPQGVIPQTAQPAARVTNGSGNTEKSAMLVSTAHAVQALIPLADYLLSDSCSEEDRKKLHEIAGANSVLRLTTRLRRLCSETARKQLKDI</sequence>
<accession>A0A1F4XY70</accession>
<gene>
    <name evidence="1" type="ORF">A2949_00065</name>
</gene>
<evidence type="ECO:0000313" key="1">
    <source>
        <dbReference type="EMBL" id="OGC86640.1"/>
    </source>
</evidence>
<dbReference type="Proteomes" id="UP000178585">
    <property type="component" value="Unassembled WGS sequence"/>
</dbReference>
<dbReference type="EMBL" id="MEWZ01000018">
    <property type="protein sequence ID" value="OGC86640.1"/>
    <property type="molecule type" value="Genomic_DNA"/>
</dbReference>
<protein>
    <submittedName>
        <fullName evidence="1">Uncharacterized protein</fullName>
    </submittedName>
</protein>
<proteinExistence type="predicted"/>
<evidence type="ECO:0000313" key="2">
    <source>
        <dbReference type="Proteomes" id="UP000178585"/>
    </source>
</evidence>
<reference evidence="1 2" key="1">
    <citation type="journal article" date="2016" name="Nat. Commun.">
        <title>Thousands of microbial genomes shed light on interconnected biogeochemical processes in an aquifer system.</title>
        <authorList>
            <person name="Anantharaman K."/>
            <person name="Brown C.T."/>
            <person name="Hug L.A."/>
            <person name="Sharon I."/>
            <person name="Castelle C.J."/>
            <person name="Probst A.J."/>
            <person name="Thomas B.C."/>
            <person name="Singh A."/>
            <person name="Wilkins M.J."/>
            <person name="Karaoz U."/>
            <person name="Brodie E.L."/>
            <person name="Williams K.H."/>
            <person name="Hubbard S.S."/>
            <person name="Banfield J.F."/>
        </authorList>
    </citation>
    <scope>NUCLEOTIDE SEQUENCE [LARGE SCALE GENOMIC DNA]</scope>
</reference>
<dbReference type="STRING" id="1797245.A2949_00065"/>
<organism evidence="1 2">
    <name type="scientific">Candidatus Adlerbacteria bacterium RIFCSPLOWO2_01_FULL_54_21b</name>
    <dbReference type="NCBI Taxonomy" id="1797245"/>
    <lineage>
        <taxon>Bacteria</taxon>
        <taxon>Candidatus Adleribacteriota</taxon>
    </lineage>
</organism>